<accession>A0A1U7IK20</accession>
<keyword evidence="3 11" id="KW-0812">Transmembrane</keyword>
<dbReference type="AlphaFoldDB" id="A0A1U7IK20"/>
<evidence type="ECO:0000256" key="5">
    <source>
        <dbReference type="ARBA" id="ARBA00022989"/>
    </source>
</evidence>
<dbReference type="NCBIfam" id="NF005606">
    <property type="entry name" value="PRK07352.1"/>
    <property type="match status" value="1"/>
</dbReference>
<evidence type="ECO:0000256" key="7">
    <source>
        <dbReference type="ARBA" id="ARBA00023136"/>
    </source>
</evidence>
<dbReference type="HAMAP" id="MF_01398">
    <property type="entry name" value="ATP_synth_b_bprime"/>
    <property type="match status" value="1"/>
</dbReference>
<evidence type="ECO:0000256" key="13">
    <source>
        <dbReference type="SAM" id="Coils"/>
    </source>
</evidence>
<keyword evidence="13" id="KW-0175">Coiled coil</keyword>
<dbReference type="CDD" id="cd06503">
    <property type="entry name" value="ATP-synt_Fo_b"/>
    <property type="match status" value="1"/>
</dbReference>
<reference evidence="14 15" key="1">
    <citation type="submission" date="2016-11" db="EMBL/GenBank/DDBJ databases">
        <title>Draft Genome Sequences of Nine Cyanobacterial Strains from Diverse Habitats.</title>
        <authorList>
            <person name="Zhu T."/>
            <person name="Hou S."/>
            <person name="Lu X."/>
            <person name="Hess W.R."/>
        </authorList>
    </citation>
    <scope>NUCLEOTIDE SEQUENCE [LARGE SCALE GENOMIC DNA]</scope>
    <source>
        <strain evidence="14 15">IAM M-71</strain>
    </source>
</reference>
<keyword evidence="11" id="KW-0793">Thylakoid</keyword>
<proteinExistence type="inferred from homology"/>
<dbReference type="SUPFAM" id="SSF81573">
    <property type="entry name" value="F1F0 ATP synthase subunit B, membrane domain"/>
    <property type="match status" value="1"/>
</dbReference>
<feature type="transmembrane region" description="Helical" evidence="11">
    <location>
        <begin position="34"/>
        <end position="53"/>
    </location>
</feature>
<dbReference type="PANTHER" id="PTHR34264:SF3">
    <property type="entry name" value="ATP SYNTHASE SUBUNIT B, CHLOROPLASTIC"/>
    <property type="match status" value="1"/>
</dbReference>
<evidence type="ECO:0000256" key="12">
    <source>
        <dbReference type="RuleBase" id="RU003848"/>
    </source>
</evidence>
<dbReference type="Proteomes" id="UP000185860">
    <property type="component" value="Unassembled WGS sequence"/>
</dbReference>
<keyword evidence="1 11" id="KW-0813">Transport</keyword>
<dbReference type="InterPro" id="IPR028987">
    <property type="entry name" value="ATP_synth_B-like_membr_sf"/>
</dbReference>
<dbReference type="Pfam" id="PF00430">
    <property type="entry name" value="ATP-synt_B"/>
    <property type="match status" value="1"/>
</dbReference>
<dbReference type="STRING" id="454136.NIES2119_12440"/>
<evidence type="ECO:0000256" key="11">
    <source>
        <dbReference type="HAMAP-Rule" id="MF_01398"/>
    </source>
</evidence>
<comment type="function">
    <text evidence="9 11">F(1)F(0) ATP synthase produces ATP from ADP in the presence of a proton or sodium gradient. F-type ATPases consist of two structural domains, F(1) containing the extramembraneous catalytic core and F(0) containing the membrane proton channel, linked together by a central stalk and a peripheral stalk. During catalysis, ATP synthesis in the catalytic domain of F(1) is coupled via a rotary mechanism of the central stalk subunits to proton translocation.</text>
</comment>
<evidence type="ECO:0000313" key="14">
    <source>
        <dbReference type="EMBL" id="OKH37515.1"/>
    </source>
</evidence>
<dbReference type="PANTHER" id="PTHR34264">
    <property type="entry name" value="ATP SYNTHASE SUBUNIT B, CHLOROPLASTIC"/>
    <property type="match status" value="1"/>
</dbReference>
<dbReference type="OrthoDB" id="461217at2"/>
<keyword evidence="5 11" id="KW-1133">Transmembrane helix</keyword>
<evidence type="ECO:0000256" key="10">
    <source>
        <dbReference type="ARBA" id="ARBA00037847"/>
    </source>
</evidence>
<evidence type="ECO:0000256" key="9">
    <source>
        <dbReference type="ARBA" id="ARBA00025198"/>
    </source>
</evidence>
<evidence type="ECO:0000256" key="6">
    <source>
        <dbReference type="ARBA" id="ARBA00023065"/>
    </source>
</evidence>
<feature type="coiled-coil region" evidence="13">
    <location>
        <begin position="68"/>
        <end position="154"/>
    </location>
</feature>
<evidence type="ECO:0000256" key="8">
    <source>
        <dbReference type="ARBA" id="ARBA00023310"/>
    </source>
</evidence>
<keyword evidence="2 11" id="KW-0138">CF(0)</keyword>
<dbReference type="GO" id="GO:0045259">
    <property type="term" value="C:proton-transporting ATP synthase complex"/>
    <property type="evidence" value="ECO:0007669"/>
    <property type="project" value="UniProtKB-KW"/>
</dbReference>
<comment type="caution">
    <text evidence="14">The sequence shown here is derived from an EMBL/GenBank/DDBJ whole genome shotgun (WGS) entry which is preliminary data.</text>
</comment>
<evidence type="ECO:0000256" key="1">
    <source>
        <dbReference type="ARBA" id="ARBA00022448"/>
    </source>
</evidence>
<organism evidence="14 15">
    <name type="scientific">[Phormidium ambiguum] IAM M-71</name>
    <dbReference type="NCBI Taxonomy" id="454136"/>
    <lineage>
        <taxon>Bacteria</taxon>
        <taxon>Bacillati</taxon>
        <taxon>Cyanobacteriota</taxon>
        <taxon>Cyanophyceae</taxon>
        <taxon>Oscillatoriophycideae</taxon>
        <taxon>Aerosakkonematales</taxon>
        <taxon>Aerosakkonemataceae</taxon>
        <taxon>Floridanema</taxon>
    </lineage>
</organism>
<evidence type="ECO:0000256" key="2">
    <source>
        <dbReference type="ARBA" id="ARBA00022547"/>
    </source>
</evidence>
<comment type="subunit">
    <text evidence="11">F-type ATPases have 2 components, F(1) - the catalytic core - and F(0) - the membrane proton channel. F(1) has five subunits: alpha(3), beta(3), gamma(1), delta(1), epsilon(1). F(0) has four main subunits: a(1), b(1), b'(1) and c(10-14). The alpha and beta chains form an alternating ring which encloses part of the gamma chain. F(1) is attached to F(0) by a central stalk formed by the gamma and epsilon chains, while a peripheral stalk is formed by the delta, b and b' chains.</text>
</comment>
<protein>
    <recommendedName>
        <fullName evidence="11">ATP synthase subunit b</fullName>
    </recommendedName>
    <alternativeName>
        <fullName evidence="11">ATP synthase F(0) sector subunit b</fullName>
    </alternativeName>
    <alternativeName>
        <fullName evidence="11">ATPase subunit I</fullName>
    </alternativeName>
    <alternativeName>
        <fullName evidence="11">F-type ATPase subunit b</fullName>
        <shortName evidence="11">F-ATPase subunit b</shortName>
    </alternativeName>
</protein>
<dbReference type="InterPro" id="IPR002146">
    <property type="entry name" value="ATP_synth_b/b'su_bac/chlpt"/>
</dbReference>
<name>A0A1U7IK20_9CYAN</name>
<keyword evidence="8 11" id="KW-0066">ATP synthesis</keyword>
<dbReference type="GO" id="GO:0031676">
    <property type="term" value="C:plasma membrane-derived thylakoid membrane"/>
    <property type="evidence" value="ECO:0007669"/>
    <property type="project" value="UniProtKB-SubCell"/>
</dbReference>
<comment type="function">
    <text evidence="11">Component of the F(0) channel, it forms part of the peripheral stalk, linking F(1) to F(0).</text>
</comment>
<keyword evidence="4 11" id="KW-0375">Hydrogen ion transport</keyword>
<gene>
    <name evidence="11" type="primary">atpF</name>
    <name evidence="14" type="ORF">NIES2119_12440</name>
</gene>
<evidence type="ECO:0000256" key="3">
    <source>
        <dbReference type="ARBA" id="ARBA00022692"/>
    </source>
</evidence>
<sequence>MGMMQTFFLLATEAHSEAAESGGFGLNFDLLETNLINLAILIGVIFYLGRKIVTNILTERRKRILEEIGEAEARQRQAAEALADQQQKLAQAQAEAERIRKEAETTAQSAKESILAQGAKEVENLRKKASEDLNTETERVLAELRQRVTELAIQRVESQLTSVLDESAQQELVNNSIALLGGNQ</sequence>
<keyword evidence="6 11" id="KW-0406">Ion transport</keyword>
<comment type="subcellular location">
    <subcellularLocation>
        <location evidence="11">Cellular thylakoid membrane</location>
        <topology evidence="11">Single-pass membrane protein</topology>
    </subcellularLocation>
    <subcellularLocation>
        <location evidence="10">Endomembrane system</location>
        <topology evidence="10">Single-pass membrane protein</topology>
    </subcellularLocation>
</comment>
<keyword evidence="7 11" id="KW-0472">Membrane</keyword>
<dbReference type="GO" id="GO:0046933">
    <property type="term" value="F:proton-transporting ATP synthase activity, rotational mechanism"/>
    <property type="evidence" value="ECO:0007669"/>
    <property type="project" value="UniProtKB-UniRule"/>
</dbReference>
<evidence type="ECO:0000256" key="4">
    <source>
        <dbReference type="ARBA" id="ARBA00022781"/>
    </source>
</evidence>
<comment type="similarity">
    <text evidence="11 12">Belongs to the ATPase B chain family.</text>
</comment>
<dbReference type="GO" id="GO:0012505">
    <property type="term" value="C:endomembrane system"/>
    <property type="evidence" value="ECO:0007669"/>
    <property type="project" value="UniProtKB-SubCell"/>
</dbReference>
<dbReference type="EMBL" id="MRCE01000011">
    <property type="protein sequence ID" value="OKH37515.1"/>
    <property type="molecule type" value="Genomic_DNA"/>
</dbReference>
<evidence type="ECO:0000313" key="15">
    <source>
        <dbReference type="Proteomes" id="UP000185860"/>
    </source>
</evidence>